<dbReference type="RefSeq" id="WP_060234683.1">
    <property type="nucleotide sequence ID" value="NZ_LPLU01000081.1"/>
</dbReference>
<feature type="transmembrane region" description="Helical" evidence="2">
    <location>
        <begin position="53"/>
        <end position="72"/>
    </location>
</feature>
<comment type="caution">
    <text evidence="3">The sequence shown here is derived from an EMBL/GenBank/DDBJ whole genome shotgun (WGS) entry which is preliminary data.</text>
</comment>
<evidence type="ECO:0000256" key="2">
    <source>
        <dbReference type="SAM" id="Phobius"/>
    </source>
</evidence>
<reference evidence="3 4" key="1">
    <citation type="submission" date="2015-11" db="EMBL/GenBank/DDBJ databases">
        <title>Expanding the genomic diversity of Burkholderia species for the development of highly accurate diagnostics.</title>
        <authorList>
            <person name="Sahl J."/>
            <person name="Keim P."/>
            <person name="Wagner D."/>
        </authorList>
    </citation>
    <scope>NUCLEOTIDE SEQUENCE [LARGE SCALE GENOMIC DNA]</scope>
    <source>
        <strain evidence="3 4">MSMB782WGS</strain>
    </source>
</reference>
<dbReference type="Proteomes" id="UP000065504">
    <property type="component" value="Unassembled WGS sequence"/>
</dbReference>
<evidence type="ECO:0000313" key="3">
    <source>
        <dbReference type="EMBL" id="KWK75858.1"/>
    </source>
</evidence>
<feature type="compositionally biased region" description="Polar residues" evidence="1">
    <location>
        <begin position="90"/>
        <end position="99"/>
    </location>
</feature>
<keyword evidence="2" id="KW-0812">Transmembrane</keyword>
<accession>A0A108CJZ9</accession>
<feature type="region of interest" description="Disordered" evidence="1">
    <location>
        <begin position="81"/>
        <end position="108"/>
    </location>
</feature>
<organism evidence="3 4">
    <name type="scientific">Burkholderia ubonensis</name>
    <dbReference type="NCBI Taxonomy" id="101571"/>
    <lineage>
        <taxon>Bacteria</taxon>
        <taxon>Pseudomonadati</taxon>
        <taxon>Pseudomonadota</taxon>
        <taxon>Betaproteobacteria</taxon>
        <taxon>Burkholderiales</taxon>
        <taxon>Burkholderiaceae</taxon>
        <taxon>Burkholderia</taxon>
        <taxon>Burkholderia cepacia complex</taxon>
    </lineage>
</organism>
<sequence>MKNLFHALWHPFLHFRALRWFARRGRWLLVMVPLAFALHAGLDLLGHPVAANVVFDLLVVRLMIVVFTRFTLVPSYPSNIAQTKPPLWSDPNTGANSGEWSPGSIRVN</sequence>
<evidence type="ECO:0000256" key="1">
    <source>
        <dbReference type="SAM" id="MobiDB-lite"/>
    </source>
</evidence>
<proteinExistence type="predicted"/>
<protein>
    <submittedName>
        <fullName evidence="3">Uncharacterized protein</fullName>
    </submittedName>
</protein>
<keyword evidence="2" id="KW-0472">Membrane</keyword>
<feature type="transmembrane region" description="Helical" evidence="2">
    <location>
        <begin position="27"/>
        <end position="47"/>
    </location>
</feature>
<name>A0A108CJZ9_9BURK</name>
<keyword evidence="2" id="KW-1133">Transmembrane helix</keyword>
<dbReference type="EMBL" id="LPLU01000081">
    <property type="protein sequence ID" value="KWK75858.1"/>
    <property type="molecule type" value="Genomic_DNA"/>
</dbReference>
<evidence type="ECO:0000313" key="4">
    <source>
        <dbReference type="Proteomes" id="UP000065504"/>
    </source>
</evidence>
<gene>
    <name evidence="3" type="ORF">WM16_13185</name>
</gene>
<dbReference type="AlphaFoldDB" id="A0A108CJZ9"/>